<dbReference type="InterPro" id="IPR035985">
    <property type="entry name" value="Ubiquitin-activating_enz"/>
</dbReference>
<dbReference type="Gene3D" id="3.40.50.720">
    <property type="entry name" value="NAD(P)-binding Rossmann-like Domain"/>
    <property type="match status" value="1"/>
</dbReference>
<reference evidence="4" key="2">
    <citation type="submission" date="2014-07" db="EMBL/GenBank/DDBJ databases">
        <authorList>
            <person name="Hull J."/>
        </authorList>
    </citation>
    <scope>NUCLEOTIDE SEQUENCE</scope>
</reference>
<name>A0A0A9YIT6_LYGHE</name>
<dbReference type="SUPFAM" id="SSF69572">
    <property type="entry name" value="Activating enzymes of the ubiquitin-like proteins"/>
    <property type="match status" value="1"/>
</dbReference>
<dbReference type="AlphaFoldDB" id="A0A0A9YIT6"/>
<dbReference type="EMBL" id="GBRD01007594">
    <property type="protein sequence ID" value="JAG58227.1"/>
    <property type="molecule type" value="Transcribed_RNA"/>
</dbReference>
<organism evidence="4">
    <name type="scientific">Lygus hesperus</name>
    <name type="common">Western plant bug</name>
    <dbReference type="NCBI Taxonomy" id="30085"/>
    <lineage>
        <taxon>Eukaryota</taxon>
        <taxon>Metazoa</taxon>
        <taxon>Ecdysozoa</taxon>
        <taxon>Arthropoda</taxon>
        <taxon>Hexapoda</taxon>
        <taxon>Insecta</taxon>
        <taxon>Pterygota</taxon>
        <taxon>Neoptera</taxon>
        <taxon>Paraneoptera</taxon>
        <taxon>Hemiptera</taxon>
        <taxon>Heteroptera</taxon>
        <taxon>Panheteroptera</taxon>
        <taxon>Cimicomorpha</taxon>
        <taxon>Miridae</taxon>
        <taxon>Mirini</taxon>
        <taxon>Lygus</taxon>
    </lineage>
</organism>
<accession>A0A0A9YIT6</accession>
<feature type="region of interest" description="Disordered" evidence="1">
    <location>
        <begin position="1"/>
        <end position="23"/>
    </location>
</feature>
<gene>
    <name evidence="4" type="primary">SAE1_1</name>
    <name evidence="3" type="synonym">SAE1_0</name>
    <name evidence="4" type="ORF">CM83_22046</name>
    <name evidence="3" type="ORF">CM83_22048</name>
</gene>
<dbReference type="InterPro" id="IPR000594">
    <property type="entry name" value="ThiF_NAD_FAD-bd"/>
</dbReference>
<evidence type="ECO:0000313" key="5">
    <source>
        <dbReference type="EMBL" id="JAG58225.1"/>
    </source>
</evidence>
<evidence type="ECO:0000256" key="1">
    <source>
        <dbReference type="SAM" id="MobiDB-lite"/>
    </source>
</evidence>
<dbReference type="GO" id="GO:0008641">
    <property type="term" value="F:ubiquitin-like modifier activating enzyme activity"/>
    <property type="evidence" value="ECO:0007669"/>
    <property type="project" value="InterPro"/>
</dbReference>
<dbReference type="EMBL" id="GBRD01007596">
    <property type="protein sequence ID" value="JAG58225.1"/>
    <property type="molecule type" value="Transcribed_RNA"/>
</dbReference>
<sequence length="262" mass="30097">MTEDDRPGQFLIAPESQEPENRAEASAVRAQTLNHQVEVHVETSNVSDVDETFFKDRWDVVVAAGLKPEDIFKVNLICRKLDIKFFATNVFGMFGFFFSDLLDKHVFRKPVRGIFSPYGGKEENMVIRSEQYVPFDYVVNHKFDKVYDFFYASPWYFAMRGLLKYVDKHGCTPTKEIGDFETVRLLVNDEVASAYRRDDNKVPVSYIQLSLGPPVPVICQMVGSMLVKEIIKAGTHVEEPYNNVYLFDPVRRKSEVAKISGR</sequence>
<evidence type="ECO:0000313" key="4">
    <source>
        <dbReference type="EMBL" id="JAG32992.1"/>
    </source>
</evidence>
<evidence type="ECO:0000313" key="3">
    <source>
        <dbReference type="EMBL" id="JAG32991.1"/>
    </source>
</evidence>
<dbReference type="EMBL" id="GBHO01010612">
    <property type="protein sequence ID" value="JAG32992.1"/>
    <property type="molecule type" value="Transcribed_RNA"/>
</dbReference>
<protein>
    <submittedName>
        <fullName evidence="4">SUMO-activating enzyme subunit 1</fullName>
    </submittedName>
</protein>
<feature type="domain" description="THIF-type NAD/FAD binding fold" evidence="2">
    <location>
        <begin position="9"/>
        <end position="259"/>
    </location>
</feature>
<dbReference type="Pfam" id="PF00899">
    <property type="entry name" value="ThiF"/>
    <property type="match status" value="1"/>
</dbReference>
<evidence type="ECO:0000259" key="2">
    <source>
        <dbReference type="Pfam" id="PF00899"/>
    </source>
</evidence>
<proteinExistence type="predicted"/>
<reference evidence="4" key="1">
    <citation type="journal article" date="2014" name="PLoS ONE">
        <title>Transcriptome-Based Identification of ABC Transporters in the Western Tarnished Plant Bug Lygus hesperus.</title>
        <authorList>
            <person name="Hull J.J."/>
            <person name="Chaney K."/>
            <person name="Geib S.M."/>
            <person name="Fabrick J.A."/>
            <person name="Brent C.S."/>
            <person name="Walsh D."/>
            <person name="Lavine L.C."/>
        </authorList>
    </citation>
    <scope>NUCLEOTIDE SEQUENCE</scope>
</reference>
<reference evidence="5" key="3">
    <citation type="submission" date="2014-09" db="EMBL/GenBank/DDBJ databases">
        <authorList>
            <person name="Magalhaes I.L.F."/>
            <person name="Oliveira U."/>
            <person name="Santos F.R."/>
            <person name="Vidigal T.H.D.A."/>
            <person name="Brescovit A.D."/>
            <person name="Santos A.J."/>
        </authorList>
    </citation>
    <scope>NUCLEOTIDE SEQUENCE</scope>
</reference>
<dbReference type="EMBL" id="GBHO01010613">
    <property type="protein sequence ID" value="JAG32991.1"/>
    <property type="molecule type" value="Transcribed_RNA"/>
</dbReference>